<organism evidence="1 2">
    <name type="scientific">Amylocarpus encephaloides</name>
    <dbReference type="NCBI Taxonomy" id="45428"/>
    <lineage>
        <taxon>Eukaryota</taxon>
        <taxon>Fungi</taxon>
        <taxon>Dikarya</taxon>
        <taxon>Ascomycota</taxon>
        <taxon>Pezizomycotina</taxon>
        <taxon>Leotiomycetes</taxon>
        <taxon>Helotiales</taxon>
        <taxon>Helotiales incertae sedis</taxon>
        <taxon>Amylocarpus</taxon>
    </lineage>
</organism>
<name>A0A9P7Y8J5_9HELO</name>
<protein>
    <submittedName>
        <fullName evidence="1">Uncharacterized protein</fullName>
    </submittedName>
</protein>
<evidence type="ECO:0000313" key="2">
    <source>
        <dbReference type="Proteomes" id="UP000824998"/>
    </source>
</evidence>
<dbReference type="Proteomes" id="UP000824998">
    <property type="component" value="Unassembled WGS sequence"/>
</dbReference>
<dbReference type="EMBL" id="MU251781">
    <property type="protein sequence ID" value="KAG9229343.1"/>
    <property type="molecule type" value="Genomic_DNA"/>
</dbReference>
<accession>A0A9P7Y8J5</accession>
<dbReference type="AlphaFoldDB" id="A0A9P7Y8J5"/>
<evidence type="ECO:0000313" key="1">
    <source>
        <dbReference type="EMBL" id="KAG9229343.1"/>
    </source>
</evidence>
<keyword evidence="2" id="KW-1185">Reference proteome</keyword>
<reference evidence="1" key="1">
    <citation type="journal article" date="2021" name="IMA Fungus">
        <title>Genomic characterization of three marine fungi, including Emericellopsis atlantica sp. nov. with signatures of a generalist lifestyle and marine biomass degradation.</title>
        <authorList>
            <person name="Hagestad O.C."/>
            <person name="Hou L."/>
            <person name="Andersen J.H."/>
            <person name="Hansen E.H."/>
            <person name="Altermark B."/>
            <person name="Li C."/>
            <person name="Kuhnert E."/>
            <person name="Cox R.J."/>
            <person name="Crous P.W."/>
            <person name="Spatafora J.W."/>
            <person name="Lail K."/>
            <person name="Amirebrahimi M."/>
            <person name="Lipzen A."/>
            <person name="Pangilinan J."/>
            <person name="Andreopoulos W."/>
            <person name="Hayes R.D."/>
            <person name="Ng V."/>
            <person name="Grigoriev I.V."/>
            <person name="Jackson S.A."/>
            <person name="Sutton T.D.S."/>
            <person name="Dobson A.D.W."/>
            <person name="Rama T."/>
        </authorList>
    </citation>
    <scope>NUCLEOTIDE SEQUENCE</scope>
    <source>
        <strain evidence="1">TRa018bII</strain>
    </source>
</reference>
<sequence>IEYKVLYKLSLTKIIARLSKEIRPAKDIINKNSDKLEFLSKLLLATIVT</sequence>
<feature type="non-terminal residue" evidence="1">
    <location>
        <position position="1"/>
    </location>
</feature>
<comment type="caution">
    <text evidence="1">The sequence shown here is derived from an EMBL/GenBank/DDBJ whole genome shotgun (WGS) entry which is preliminary data.</text>
</comment>
<proteinExistence type="predicted"/>
<gene>
    <name evidence="1" type="ORF">BJ875DRAFT_387556</name>
</gene>